<proteinExistence type="predicted"/>
<protein>
    <submittedName>
        <fullName evidence="1">Inhibitor of sigma-G Gin</fullName>
    </submittedName>
</protein>
<keyword evidence="2" id="KW-1185">Reference proteome</keyword>
<evidence type="ECO:0000313" key="2">
    <source>
        <dbReference type="Proteomes" id="UP000298324"/>
    </source>
</evidence>
<evidence type="ECO:0000313" key="1">
    <source>
        <dbReference type="EMBL" id="TEB08489.1"/>
    </source>
</evidence>
<sequence>MAVASPTCILCRRPQLTAFEGLMVKGRYICNECERRIIVLDRGDPDYDYYKWGLKKIWCWPTNV</sequence>
<accession>A0A4Y7RIC2</accession>
<dbReference type="Proteomes" id="UP000298324">
    <property type="component" value="Unassembled WGS sequence"/>
</dbReference>
<dbReference type="Pfam" id="PF10764">
    <property type="entry name" value="Gin"/>
    <property type="match status" value="1"/>
</dbReference>
<name>A0A4Y7RIC2_9FIRM</name>
<comment type="caution">
    <text evidence="1">The sequence shown here is derived from an EMBL/GenBank/DDBJ whole genome shotgun (WGS) entry which is preliminary data.</text>
</comment>
<reference evidence="1 2" key="1">
    <citation type="journal article" date="2018" name="Environ. Microbiol.">
        <title>Novel energy conservation strategies and behaviour of Pelotomaculum schinkii driving syntrophic propionate catabolism.</title>
        <authorList>
            <person name="Hidalgo-Ahumada C.A.P."/>
            <person name="Nobu M.K."/>
            <person name="Narihiro T."/>
            <person name="Tamaki H."/>
            <person name="Liu W.T."/>
            <person name="Kamagata Y."/>
            <person name="Stams A.J.M."/>
            <person name="Imachi H."/>
            <person name="Sousa D.Z."/>
        </authorList>
    </citation>
    <scope>NUCLEOTIDE SEQUENCE [LARGE SCALE GENOMIC DNA]</scope>
    <source>
        <strain evidence="1 2">HH</strain>
    </source>
</reference>
<organism evidence="1 2">
    <name type="scientific">Pelotomaculum schinkii</name>
    <dbReference type="NCBI Taxonomy" id="78350"/>
    <lineage>
        <taxon>Bacteria</taxon>
        <taxon>Bacillati</taxon>
        <taxon>Bacillota</taxon>
        <taxon>Clostridia</taxon>
        <taxon>Eubacteriales</taxon>
        <taxon>Desulfotomaculaceae</taxon>
        <taxon>Pelotomaculum</taxon>
    </lineage>
</organism>
<dbReference type="EMBL" id="QFGA01000001">
    <property type="protein sequence ID" value="TEB08489.1"/>
    <property type="molecule type" value="Genomic_DNA"/>
</dbReference>
<gene>
    <name evidence="1" type="ORF">Psch_02052</name>
</gene>
<dbReference type="AlphaFoldDB" id="A0A4Y7RIC2"/>
<dbReference type="InterPro" id="IPR019700">
    <property type="entry name" value="Sigma-G_inhibitor_Gin"/>
</dbReference>